<dbReference type="PANTHER" id="PTHR47431">
    <property type="entry name" value="ZN(II)2CYS6 TRANSCRIPTION FACTOR (EUROFUNG)-RELATED"/>
    <property type="match status" value="1"/>
</dbReference>
<dbReference type="CDD" id="cd00067">
    <property type="entry name" value="GAL4"/>
    <property type="match status" value="1"/>
</dbReference>
<reference evidence="5 6" key="1">
    <citation type="journal article" date="2012" name="PLoS Pathog.">
        <title>Diverse lifestyles and strategies of plant pathogenesis encoded in the genomes of eighteen Dothideomycetes fungi.</title>
        <authorList>
            <person name="Ohm R.A."/>
            <person name="Feau N."/>
            <person name="Henrissat B."/>
            <person name="Schoch C.L."/>
            <person name="Horwitz B.A."/>
            <person name="Barry K.W."/>
            <person name="Condon B.J."/>
            <person name="Copeland A.C."/>
            <person name="Dhillon B."/>
            <person name="Glaser F."/>
            <person name="Hesse C.N."/>
            <person name="Kosti I."/>
            <person name="LaButti K."/>
            <person name="Lindquist E.A."/>
            <person name="Lucas S."/>
            <person name="Salamov A.A."/>
            <person name="Bradshaw R.E."/>
            <person name="Ciuffetti L."/>
            <person name="Hamelin R.C."/>
            <person name="Kema G.H.J."/>
            <person name="Lawrence C."/>
            <person name="Scott J.A."/>
            <person name="Spatafora J.W."/>
            <person name="Turgeon B.G."/>
            <person name="de Wit P.J.G.M."/>
            <person name="Zhong S."/>
            <person name="Goodwin S.B."/>
            <person name="Grigoriev I.V."/>
        </authorList>
    </citation>
    <scope>NUCLEOTIDE SEQUENCE [LARGE SCALE GENOMIC DNA]</scope>
    <source>
        <strain evidence="6">28A</strain>
    </source>
</reference>
<name>R0KFA9_EXST2</name>
<evidence type="ECO:0000256" key="1">
    <source>
        <dbReference type="ARBA" id="ARBA00022723"/>
    </source>
</evidence>
<dbReference type="InterPro" id="IPR036864">
    <property type="entry name" value="Zn2-C6_fun-type_DNA-bd_sf"/>
</dbReference>
<evidence type="ECO:0000313" key="6">
    <source>
        <dbReference type="Proteomes" id="UP000016935"/>
    </source>
</evidence>
<dbReference type="GO" id="GO:0003677">
    <property type="term" value="F:DNA binding"/>
    <property type="evidence" value="ECO:0007669"/>
    <property type="project" value="InterPro"/>
</dbReference>
<protein>
    <recommendedName>
        <fullName evidence="4">Zn(2)-C6 fungal-type domain-containing protein</fullName>
    </recommendedName>
</protein>
<dbReference type="GO" id="GO:0006351">
    <property type="term" value="P:DNA-templated transcription"/>
    <property type="evidence" value="ECO:0007669"/>
    <property type="project" value="InterPro"/>
</dbReference>
<evidence type="ECO:0000259" key="4">
    <source>
        <dbReference type="PROSITE" id="PS50048"/>
    </source>
</evidence>
<feature type="compositionally biased region" description="Polar residues" evidence="3">
    <location>
        <begin position="41"/>
        <end position="70"/>
    </location>
</feature>
<feature type="compositionally biased region" description="Low complexity" evidence="3">
    <location>
        <begin position="25"/>
        <end position="35"/>
    </location>
</feature>
<evidence type="ECO:0000313" key="5">
    <source>
        <dbReference type="EMBL" id="EOA91518.1"/>
    </source>
</evidence>
<feature type="domain" description="Zn(2)-C6 fungal-type" evidence="4">
    <location>
        <begin position="96"/>
        <end position="125"/>
    </location>
</feature>
<dbReference type="PROSITE" id="PS00463">
    <property type="entry name" value="ZN2_CY6_FUNGAL_1"/>
    <property type="match status" value="1"/>
</dbReference>
<evidence type="ECO:0000256" key="2">
    <source>
        <dbReference type="ARBA" id="ARBA00023242"/>
    </source>
</evidence>
<dbReference type="Pfam" id="PF04082">
    <property type="entry name" value="Fungal_trans"/>
    <property type="match status" value="1"/>
</dbReference>
<evidence type="ECO:0000256" key="3">
    <source>
        <dbReference type="SAM" id="MobiDB-lite"/>
    </source>
</evidence>
<feature type="region of interest" description="Disordered" evidence="3">
    <location>
        <begin position="1"/>
        <end position="88"/>
    </location>
</feature>
<keyword evidence="6" id="KW-1185">Reference proteome</keyword>
<dbReference type="InterPro" id="IPR007219">
    <property type="entry name" value="XnlR_reg_dom"/>
</dbReference>
<dbReference type="Pfam" id="PF00172">
    <property type="entry name" value="Zn_clus"/>
    <property type="match status" value="1"/>
</dbReference>
<dbReference type="STRING" id="671987.R0KFA9"/>
<dbReference type="GO" id="GO:0008270">
    <property type="term" value="F:zinc ion binding"/>
    <property type="evidence" value="ECO:0007669"/>
    <property type="project" value="InterPro"/>
</dbReference>
<organism evidence="5 6">
    <name type="scientific">Exserohilum turcicum (strain 28A)</name>
    <name type="common">Northern leaf blight fungus</name>
    <name type="synonym">Setosphaeria turcica</name>
    <dbReference type="NCBI Taxonomy" id="671987"/>
    <lineage>
        <taxon>Eukaryota</taxon>
        <taxon>Fungi</taxon>
        <taxon>Dikarya</taxon>
        <taxon>Ascomycota</taxon>
        <taxon>Pezizomycotina</taxon>
        <taxon>Dothideomycetes</taxon>
        <taxon>Pleosporomycetidae</taxon>
        <taxon>Pleosporales</taxon>
        <taxon>Pleosporineae</taxon>
        <taxon>Pleosporaceae</taxon>
        <taxon>Exserohilum</taxon>
    </lineage>
</organism>
<dbReference type="GO" id="GO:0000981">
    <property type="term" value="F:DNA-binding transcription factor activity, RNA polymerase II-specific"/>
    <property type="evidence" value="ECO:0007669"/>
    <property type="project" value="InterPro"/>
</dbReference>
<dbReference type="CDD" id="cd12148">
    <property type="entry name" value="fungal_TF_MHR"/>
    <property type="match status" value="1"/>
</dbReference>
<proteinExistence type="predicted"/>
<sequence length="660" mass="72245">MAGQPSSLSAGVDPAFWGSHHDFSSSDSTASFSPSLGLHLSPTTSVATHSSSVNGSTPPAHTPQSSNGSRASSQAAQKSAQKPPAGDQARASVAVACVQCRSRHLKCDGGVRCSRCKTDNVECTYIKSRRGWKGKRKNKDDANAAPPAVHSLSAAEVSVSNGHISSPDYSYNSDASAVNQLSPAHGLGVRPVASPVAQLNLNGTARLNRFGHHGPETAVQAFYHYFYNSHPFCLPEMALLDVFKNRRAPLLEVAVQFIGSSFLPAVPTAMYKEALDRHINSGNYSRDGWTVQALLLFAIGLHAHNEVPRAAQVFTMAQDLTLEIGLNRIEYAMMHGGNNAQLEESWRRTWWSMFTANGMMTAVNPGVQFRLKDVATDVPLPCENCQYFSGQIPYPSTLQDYDDSAFLPSLATFSSFTYLIDAIRILGKVFECARLDSTFEYHAVDVVDQYLCNWRLHLPPSKMEIVNNDGHVDEVLFQAHMVNAGSTIMLHRPRSNLGFGRVEGVNICVQPGQVLLPTQTREIHTAKCLTSAENISSLIRLPGQLLYHTPFFTCVVVMASVVHLSYWSFLVPDGQDDIIKQSIRLDVGTLQQYSNTWPIASVVLGQVRGVAHTLFNSKKAMGIHLWSNIDQSDIIRNVIEEGGHVPQQQYAQLIAPMLKS</sequence>
<dbReference type="HOGENOM" id="CLU_015502_0_1_1"/>
<keyword evidence="1" id="KW-0479">Metal-binding</keyword>
<dbReference type="PROSITE" id="PS50048">
    <property type="entry name" value="ZN2_CY6_FUNGAL_2"/>
    <property type="match status" value="1"/>
</dbReference>
<dbReference type="EMBL" id="KB908481">
    <property type="protein sequence ID" value="EOA91518.1"/>
    <property type="molecule type" value="Genomic_DNA"/>
</dbReference>
<feature type="compositionally biased region" description="Low complexity" evidence="3">
    <location>
        <begin position="71"/>
        <end position="85"/>
    </location>
</feature>
<dbReference type="RefSeq" id="XP_008020698.1">
    <property type="nucleotide sequence ID" value="XM_008022507.1"/>
</dbReference>
<dbReference type="SUPFAM" id="SSF57701">
    <property type="entry name" value="Zn2/Cys6 DNA-binding domain"/>
    <property type="match status" value="1"/>
</dbReference>
<gene>
    <name evidence="5" type="ORF">SETTUDRAFT_162227</name>
</gene>
<dbReference type="OrthoDB" id="5367487at2759"/>
<dbReference type="AlphaFoldDB" id="R0KFA9"/>
<dbReference type="Gene3D" id="4.10.240.10">
    <property type="entry name" value="Zn(2)-C6 fungal-type DNA-binding domain"/>
    <property type="match status" value="1"/>
</dbReference>
<dbReference type="PANTHER" id="PTHR47431:SF1">
    <property type="entry name" value="ZN(II)2CYS6 TRANSCRIPTION FACTOR (EUROFUNG)"/>
    <property type="match status" value="1"/>
</dbReference>
<keyword evidence="2" id="KW-0539">Nucleus</keyword>
<accession>R0KFA9</accession>
<dbReference type="SMART" id="SM00066">
    <property type="entry name" value="GAL4"/>
    <property type="match status" value="1"/>
</dbReference>
<dbReference type="GeneID" id="19398309"/>
<reference evidence="5 6" key="2">
    <citation type="journal article" date="2013" name="PLoS Genet.">
        <title>Comparative genome structure, secondary metabolite, and effector coding capacity across Cochliobolus pathogens.</title>
        <authorList>
            <person name="Condon B.J."/>
            <person name="Leng Y."/>
            <person name="Wu D."/>
            <person name="Bushley K.E."/>
            <person name="Ohm R.A."/>
            <person name="Otillar R."/>
            <person name="Martin J."/>
            <person name="Schackwitz W."/>
            <person name="Grimwood J."/>
            <person name="MohdZainudin N."/>
            <person name="Xue C."/>
            <person name="Wang R."/>
            <person name="Manning V.A."/>
            <person name="Dhillon B."/>
            <person name="Tu Z.J."/>
            <person name="Steffenson B.J."/>
            <person name="Salamov A."/>
            <person name="Sun H."/>
            <person name="Lowry S."/>
            <person name="LaButti K."/>
            <person name="Han J."/>
            <person name="Copeland A."/>
            <person name="Lindquist E."/>
            <person name="Barry K."/>
            <person name="Schmutz J."/>
            <person name="Baker S.E."/>
            <person name="Ciuffetti L.M."/>
            <person name="Grigoriev I.V."/>
            <person name="Zhong S."/>
            <person name="Turgeon B.G."/>
        </authorList>
    </citation>
    <scope>NUCLEOTIDE SEQUENCE [LARGE SCALE GENOMIC DNA]</scope>
    <source>
        <strain evidence="6">28A</strain>
    </source>
</reference>
<dbReference type="InterPro" id="IPR001138">
    <property type="entry name" value="Zn2Cys6_DnaBD"/>
</dbReference>
<dbReference type="Proteomes" id="UP000016935">
    <property type="component" value="Unassembled WGS sequence"/>
</dbReference>
<dbReference type="eggNOG" id="ENOG502QVKR">
    <property type="taxonomic scope" value="Eukaryota"/>
</dbReference>